<accession>A0A7V5XYZ5</accession>
<dbReference type="Gene3D" id="1.10.260.40">
    <property type="entry name" value="lambda repressor-like DNA-binding domains"/>
    <property type="match status" value="1"/>
</dbReference>
<name>A0A7V5XYZ5_UNCW3</name>
<feature type="domain" description="HTH cro/C1-type" evidence="1">
    <location>
        <begin position="11"/>
        <end position="66"/>
    </location>
</feature>
<comment type="caution">
    <text evidence="2">The sequence shown here is derived from an EMBL/GenBank/DDBJ whole genome shotgun (WGS) entry which is preliminary data.</text>
</comment>
<dbReference type="SMART" id="SM00530">
    <property type="entry name" value="HTH_XRE"/>
    <property type="match status" value="1"/>
</dbReference>
<protein>
    <submittedName>
        <fullName evidence="2">XRE family transcriptional regulator</fullName>
    </submittedName>
</protein>
<reference evidence="2" key="1">
    <citation type="journal article" date="2020" name="mSystems">
        <title>Genome- and Community-Level Interaction Insights into Carbon Utilization and Element Cycling Functions of Hydrothermarchaeota in Hydrothermal Sediment.</title>
        <authorList>
            <person name="Zhou Z."/>
            <person name="Liu Y."/>
            <person name="Xu W."/>
            <person name="Pan J."/>
            <person name="Luo Z.H."/>
            <person name="Li M."/>
        </authorList>
    </citation>
    <scope>NUCLEOTIDE SEQUENCE [LARGE SCALE GENOMIC DNA]</scope>
    <source>
        <strain evidence="2">SpSt-791</strain>
    </source>
</reference>
<dbReference type="GO" id="GO:0003677">
    <property type="term" value="F:DNA binding"/>
    <property type="evidence" value="ECO:0007669"/>
    <property type="project" value="InterPro"/>
</dbReference>
<dbReference type="EMBL" id="DTHS01000009">
    <property type="protein sequence ID" value="HHR48160.1"/>
    <property type="molecule type" value="Genomic_DNA"/>
</dbReference>
<proteinExistence type="predicted"/>
<dbReference type="AlphaFoldDB" id="A0A7V5XYZ5"/>
<dbReference type="CDD" id="cd00093">
    <property type="entry name" value="HTH_XRE"/>
    <property type="match status" value="1"/>
</dbReference>
<sequence>MNFSRVIGNLLKELRKEKGLTLKNIAYYCKKKISYLSKLEKGKIKEPSINLILNYLRALHLPFSKFFAQIDELEFKRLLNKEERNKKLKKYLLGIRYQKKPVINYPRYLSQKIENLLLPLNIPKDLIKKYEKYSEKIFEALLEGKDIEKIKVEGLAGDKMAMIKKLTKKAYQREIKRKRQVKPITDEKIRKMVEGFQQYQKEWQAIESEAKKLLFNKGIKVLQLKDYLNQIRKYHSLKRKNKIKKILKWEETIEKSPLDKEVIKALKAIVDQVVK</sequence>
<dbReference type="InterPro" id="IPR010982">
    <property type="entry name" value="Lambda_DNA-bd_dom_sf"/>
</dbReference>
<dbReference type="Pfam" id="PF01381">
    <property type="entry name" value="HTH_3"/>
    <property type="match status" value="1"/>
</dbReference>
<evidence type="ECO:0000313" key="2">
    <source>
        <dbReference type="EMBL" id="HHR48160.1"/>
    </source>
</evidence>
<dbReference type="SUPFAM" id="SSF47413">
    <property type="entry name" value="lambda repressor-like DNA-binding domains"/>
    <property type="match status" value="1"/>
</dbReference>
<gene>
    <name evidence="2" type="ORF">ENV79_00725</name>
</gene>
<organism evidence="2">
    <name type="scientific">candidate division WOR-3 bacterium</name>
    <dbReference type="NCBI Taxonomy" id="2052148"/>
    <lineage>
        <taxon>Bacteria</taxon>
        <taxon>Bacteria division WOR-3</taxon>
    </lineage>
</organism>
<dbReference type="PROSITE" id="PS50943">
    <property type="entry name" value="HTH_CROC1"/>
    <property type="match status" value="1"/>
</dbReference>
<evidence type="ECO:0000259" key="1">
    <source>
        <dbReference type="PROSITE" id="PS50943"/>
    </source>
</evidence>
<dbReference type="InterPro" id="IPR001387">
    <property type="entry name" value="Cro/C1-type_HTH"/>
</dbReference>